<sequence>MPQPLVRAILAALLVAAPAAALGQAGSPTQVGPSQRGLSRQGGAASETAPRREPSIRSLAARERQRKCGAEWRALDVADKAAQGPRWPQYYSKCVRRLKEQRA</sequence>
<gene>
    <name evidence="3" type="ORF">VQ02_25840</name>
</gene>
<evidence type="ECO:0000313" key="4">
    <source>
        <dbReference type="Proteomes" id="UP000035955"/>
    </source>
</evidence>
<reference evidence="3 4" key="1">
    <citation type="submission" date="2015-03" db="EMBL/GenBank/DDBJ databases">
        <title>Genome sequencing of Methylobacterium variabile DSM 16961.</title>
        <authorList>
            <person name="Chaudhry V."/>
            <person name="Patil P.B."/>
        </authorList>
    </citation>
    <scope>NUCLEOTIDE SEQUENCE [LARGE SCALE GENOMIC DNA]</scope>
    <source>
        <strain evidence="3 4">DSM 16961</strain>
    </source>
</reference>
<feature type="compositionally biased region" description="Basic and acidic residues" evidence="1">
    <location>
        <begin position="49"/>
        <end position="62"/>
    </location>
</feature>
<dbReference type="EMBL" id="LABY01000193">
    <property type="protein sequence ID" value="KMO31587.1"/>
    <property type="molecule type" value="Genomic_DNA"/>
</dbReference>
<keyword evidence="2" id="KW-0732">Signal</keyword>
<protein>
    <submittedName>
        <fullName evidence="3">Uncharacterized protein</fullName>
    </submittedName>
</protein>
<accession>A0A0J6SCX9</accession>
<feature type="compositionally biased region" description="Polar residues" evidence="1">
    <location>
        <begin position="26"/>
        <end position="38"/>
    </location>
</feature>
<feature type="signal peptide" evidence="2">
    <location>
        <begin position="1"/>
        <end position="21"/>
    </location>
</feature>
<evidence type="ECO:0000256" key="2">
    <source>
        <dbReference type="SAM" id="SignalP"/>
    </source>
</evidence>
<dbReference type="OrthoDB" id="8001261at2"/>
<evidence type="ECO:0000256" key="1">
    <source>
        <dbReference type="SAM" id="MobiDB-lite"/>
    </source>
</evidence>
<keyword evidence="4" id="KW-1185">Reference proteome</keyword>
<dbReference type="Proteomes" id="UP000035955">
    <property type="component" value="Unassembled WGS sequence"/>
</dbReference>
<name>A0A0J6SCX9_9HYPH</name>
<dbReference type="AlphaFoldDB" id="A0A0J6SCX9"/>
<dbReference type="PATRIC" id="fig|298794.3.peg.2810"/>
<organism evidence="3 4">
    <name type="scientific">Methylobacterium variabile</name>
    <dbReference type="NCBI Taxonomy" id="298794"/>
    <lineage>
        <taxon>Bacteria</taxon>
        <taxon>Pseudomonadati</taxon>
        <taxon>Pseudomonadota</taxon>
        <taxon>Alphaproteobacteria</taxon>
        <taxon>Hyphomicrobiales</taxon>
        <taxon>Methylobacteriaceae</taxon>
        <taxon>Methylobacterium</taxon>
    </lineage>
</organism>
<dbReference type="RefSeq" id="WP_048447105.1">
    <property type="nucleotide sequence ID" value="NZ_LABY01000193.1"/>
</dbReference>
<feature type="region of interest" description="Disordered" evidence="1">
    <location>
        <begin position="23"/>
        <end position="62"/>
    </location>
</feature>
<proteinExistence type="predicted"/>
<evidence type="ECO:0000313" key="3">
    <source>
        <dbReference type="EMBL" id="KMO31587.1"/>
    </source>
</evidence>
<feature type="chain" id="PRO_5005280989" evidence="2">
    <location>
        <begin position="22"/>
        <end position="103"/>
    </location>
</feature>
<comment type="caution">
    <text evidence="3">The sequence shown here is derived from an EMBL/GenBank/DDBJ whole genome shotgun (WGS) entry which is preliminary data.</text>
</comment>